<dbReference type="Gene3D" id="3.90.220.20">
    <property type="entry name" value="DNA methylase specificity domains"/>
    <property type="match status" value="2"/>
</dbReference>
<accession>A0ABT8UVI5</accession>
<evidence type="ECO:0000256" key="3">
    <source>
        <dbReference type="ARBA" id="ARBA00023125"/>
    </source>
</evidence>
<dbReference type="InterPro" id="IPR044946">
    <property type="entry name" value="Restrct_endonuc_typeI_TRD_sf"/>
</dbReference>
<evidence type="ECO:0000256" key="2">
    <source>
        <dbReference type="ARBA" id="ARBA00022747"/>
    </source>
</evidence>
<gene>
    <name evidence="5" type="ORF">Q3V53_07560</name>
</gene>
<dbReference type="PANTHER" id="PTHR30408">
    <property type="entry name" value="TYPE-1 RESTRICTION ENZYME ECOKI SPECIFICITY PROTEIN"/>
    <property type="match status" value="1"/>
</dbReference>
<evidence type="ECO:0000259" key="4">
    <source>
        <dbReference type="Pfam" id="PF01420"/>
    </source>
</evidence>
<dbReference type="GO" id="GO:0016787">
    <property type="term" value="F:hydrolase activity"/>
    <property type="evidence" value="ECO:0007669"/>
    <property type="project" value="UniProtKB-KW"/>
</dbReference>
<dbReference type="GO" id="GO:0004519">
    <property type="term" value="F:endonuclease activity"/>
    <property type="evidence" value="ECO:0007669"/>
    <property type="project" value="UniProtKB-KW"/>
</dbReference>
<dbReference type="Pfam" id="PF01420">
    <property type="entry name" value="Methylase_S"/>
    <property type="match status" value="1"/>
</dbReference>
<keyword evidence="3" id="KW-0238">DNA-binding</keyword>
<keyword evidence="2" id="KW-0680">Restriction system</keyword>
<dbReference type="EC" id="3.1.21.-" evidence="5"/>
<proteinExistence type="inferred from homology"/>
<dbReference type="InterPro" id="IPR052021">
    <property type="entry name" value="Type-I_RS_S_subunit"/>
</dbReference>
<evidence type="ECO:0000256" key="1">
    <source>
        <dbReference type="ARBA" id="ARBA00010923"/>
    </source>
</evidence>
<evidence type="ECO:0000313" key="5">
    <source>
        <dbReference type="EMBL" id="MDO3657059.1"/>
    </source>
</evidence>
<sequence length="436" mass="49885">MYQKYDVYKDSGLHWLGVIPDNWKIIKNKFLFNEINLRSFKSEHELLSVSQYTGVTKKSERIEVNEFLTNSNSLDGYKVVSKGDLVSNIMLAWNGSLGVSSYDGIVSPAYAVYRLVNNCCKEYFHYLLRTDLYKAEYKRQSTGVIESRLRLYTENFYAISSILPPLKDQQIISNFLKLKEMQIDQAIAIKEQQIALLNERKQIVIQQAVTKGLDPNVKMKDSGLEWIGKIPEHWQLSKLRYLGVTQNGISAGSEYFGSGYPFVSYGDVYKNRQLPLVVDGLAKSSIADQKNYSVLEGDVFFTRTSETVDEIGFASICYQTIEKATFAGFLIRFRPTNANYITKEFSKYYFNAQMMRTYFVKEMNLVIRASLSQELLKNLIVLLPSIDEQKAIASYLDRQMDAINELIGLQMSAIQKLKEYKTTLINDAVTGKIKVA</sequence>
<keyword evidence="5" id="KW-0540">Nuclease</keyword>
<protein>
    <submittedName>
        <fullName evidence="5">Restriction endonuclease subunit S</fullName>
        <ecNumber evidence="5">3.1.21.-</ecNumber>
    </submittedName>
</protein>
<dbReference type="PANTHER" id="PTHR30408:SF12">
    <property type="entry name" value="TYPE I RESTRICTION ENZYME MJAVIII SPECIFICITY SUBUNIT"/>
    <property type="match status" value="1"/>
</dbReference>
<name>A0ABT8UVI5_9GAMM</name>
<feature type="domain" description="Type I restriction modification DNA specificity" evidence="4">
    <location>
        <begin position="249"/>
        <end position="405"/>
    </location>
</feature>
<dbReference type="Proteomes" id="UP001168902">
    <property type="component" value="Unassembled WGS sequence"/>
</dbReference>
<organism evidence="5 6">
    <name type="scientific">Acinetobacter genomosp. 15BJ</name>
    <dbReference type="NCBI Taxonomy" id="106651"/>
    <lineage>
        <taxon>Bacteria</taxon>
        <taxon>Pseudomonadati</taxon>
        <taxon>Pseudomonadota</taxon>
        <taxon>Gammaproteobacteria</taxon>
        <taxon>Moraxellales</taxon>
        <taxon>Moraxellaceae</taxon>
        <taxon>Acinetobacter</taxon>
    </lineage>
</organism>
<dbReference type="RefSeq" id="WP_302897489.1">
    <property type="nucleotide sequence ID" value="NZ_JAUMJH010000015.1"/>
</dbReference>
<evidence type="ECO:0000313" key="6">
    <source>
        <dbReference type="Proteomes" id="UP001168902"/>
    </source>
</evidence>
<keyword evidence="5" id="KW-0378">Hydrolase</keyword>
<dbReference type="SUPFAM" id="SSF116734">
    <property type="entry name" value="DNA methylase specificity domain"/>
    <property type="match status" value="2"/>
</dbReference>
<dbReference type="CDD" id="cd17517">
    <property type="entry name" value="RMtype1_S_EcoKI_StySPI-TRD2-CR2_like"/>
    <property type="match status" value="1"/>
</dbReference>
<keyword evidence="6" id="KW-1185">Reference proteome</keyword>
<dbReference type="InterPro" id="IPR000055">
    <property type="entry name" value="Restrct_endonuc_typeI_TRD"/>
</dbReference>
<dbReference type="EMBL" id="JAUMJH010000015">
    <property type="protein sequence ID" value="MDO3657059.1"/>
    <property type="molecule type" value="Genomic_DNA"/>
</dbReference>
<comment type="similarity">
    <text evidence="1">Belongs to the type-I restriction system S methylase family.</text>
</comment>
<reference evidence="5 6" key="1">
    <citation type="submission" date="2023-07" db="EMBL/GenBank/DDBJ databases">
        <title>A novel proteolytic Acinetobacter species.</title>
        <authorList>
            <person name="Nemec A."/>
            <person name="Radolfova-Krizova L."/>
        </authorList>
    </citation>
    <scope>NUCLEOTIDE SEQUENCE [LARGE SCALE GENOMIC DNA]</scope>
    <source>
        <strain evidence="5 6">NIPH 1865</strain>
    </source>
</reference>
<keyword evidence="5" id="KW-0255">Endonuclease</keyword>
<dbReference type="Gene3D" id="1.10.287.1120">
    <property type="entry name" value="Bipartite methylase S protein"/>
    <property type="match status" value="1"/>
</dbReference>
<comment type="caution">
    <text evidence="5">The sequence shown here is derived from an EMBL/GenBank/DDBJ whole genome shotgun (WGS) entry which is preliminary data.</text>
</comment>